<evidence type="ECO:0000313" key="3">
    <source>
        <dbReference type="EMBL" id="SDI93305.1"/>
    </source>
</evidence>
<dbReference type="AlphaFoldDB" id="A0A1G8PM77"/>
<dbReference type="EMBL" id="FMYE01000079">
    <property type="protein sequence ID" value="SDB79443.1"/>
    <property type="molecule type" value="Genomic_DNA"/>
</dbReference>
<evidence type="ECO:0000313" key="2">
    <source>
        <dbReference type="EMBL" id="SDB79443.1"/>
    </source>
</evidence>
<keyword evidence="1" id="KW-0812">Transmembrane</keyword>
<dbReference type="Proteomes" id="UP000181870">
    <property type="component" value="Unassembled WGS sequence"/>
</dbReference>
<reference evidence="4 5" key="1">
    <citation type="submission" date="2016-10" db="EMBL/GenBank/DDBJ databases">
        <authorList>
            <person name="de Groot N.N."/>
        </authorList>
    </citation>
    <scope>NUCLEOTIDE SEQUENCE [LARGE SCALE GENOMIC DNA]</scope>
    <source>
        <strain evidence="2 5">NLAE-zl-C500</strain>
        <strain evidence="3 4">NLAE-zl-C57</strain>
    </source>
</reference>
<protein>
    <recommendedName>
        <fullName evidence="6">DUF2892 domain-containing protein</fullName>
    </recommendedName>
</protein>
<keyword evidence="1" id="KW-0472">Membrane</keyword>
<organism evidence="3 4">
    <name type="scientific">Bacteroides ovatus</name>
    <dbReference type="NCBI Taxonomy" id="28116"/>
    <lineage>
        <taxon>Bacteria</taxon>
        <taxon>Pseudomonadati</taxon>
        <taxon>Bacteroidota</taxon>
        <taxon>Bacteroidia</taxon>
        <taxon>Bacteroidales</taxon>
        <taxon>Bacteroidaceae</taxon>
        <taxon>Bacteroides</taxon>
    </lineage>
</organism>
<gene>
    <name evidence="2" type="ORF">SAMN05192581_10798</name>
    <name evidence="3" type="ORF">SAMN05192582_10937</name>
</gene>
<keyword evidence="1" id="KW-1133">Transmembrane helix</keyword>
<sequence length="80" mass="9054">MNSKLKNWDLPRVLRLFAAVGFGAYAILSRDYFFFLFTGLFLIQAIFNISCCGASGCSTNNNQKQVYKDVIESYKPGKNK</sequence>
<proteinExistence type="predicted"/>
<accession>A0A1G8PM77</accession>
<dbReference type="RefSeq" id="WP_074560242.1">
    <property type="nucleotide sequence ID" value="NZ_FMYE01000079.1"/>
</dbReference>
<evidence type="ECO:0000256" key="1">
    <source>
        <dbReference type="SAM" id="Phobius"/>
    </source>
</evidence>
<evidence type="ECO:0000313" key="4">
    <source>
        <dbReference type="Proteomes" id="UP000181870"/>
    </source>
</evidence>
<evidence type="ECO:0008006" key="6">
    <source>
        <dbReference type="Google" id="ProtNLM"/>
    </source>
</evidence>
<evidence type="ECO:0000313" key="5">
    <source>
        <dbReference type="Proteomes" id="UP000183670"/>
    </source>
</evidence>
<feature type="transmembrane region" description="Helical" evidence="1">
    <location>
        <begin position="12"/>
        <end position="28"/>
    </location>
</feature>
<dbReference type="EMBL" id="FNDO01000093">
    <property type="protein sequence ID" value="SDI93305.1"/>
    <property type="molecule type" value="Genomic_DNA"/>
</dbReference>
<name>A0A1G8PM77_BACOV</name>
<dbReference type="Proteomes" id="UP000183670">
    <property type="component" value="Unassembled WGS sequence"/>
</dbReference>
<feature type="transmembrane region" description="Helical" evidence="1">
    <location>
        <begin position="34"/>
        <end position="54"/>
    </location>
</feature>